<evidence type="ECO:0000256" key="2">
    <source>
        <dbReference type="ARBA" id="ARBA00023015"/>
    </source>
</evidence>
<dbReference type="InterPro" id="IPR013249">
    <property type="entry name" value="RNA_pol_sigma70_r4_t2"/>
</dbReference>
<dbReference type="SUPFAM" id="SSF88659">
    <property type="entry name" value="Sigma3 and sigma4 domains of RNA polymerase sigma factors"/>
    <property type="match status" value="1"/>
</dbReference>
<accession>A0A975G3B8</accession>
<evidence type="ECO:0000259" key="7">
    <source>
        <dbReference type="Pfam" id="PF08281"/>
    </source>
</evidence>
<keyword evidence="5" id="KW-0804">Transcription</keyword>
<proteinExistence type="inferred from homology"/>
<protein>
    <submittedName>
        <fullName evidence="8">Sigma-70 family RNA polymerase sigma factor</fullName>
    </submittedName>
</protein>
<keyword evidence="9" id="KW-1185">Reference proteome</keyword>
<evidence type="ECO:0000313" key="8">
    <source>
        <dbReference type="EMBL" id="QUD89784.1"/>
    </source>
</evidence>
<dbReference type="EMBL" id="CP073078">
    <property type="protein sequence ID" value="QUD89784.1"/>
    <property type="molecule type" value="Genomic_DNA"/>
</dbReference>
<dbReference type="InterPro" id="IPR039425">
    <property type="entry name" value="RNA_pol_sigma-70-like"/>
</dbReference>
<dbReference type="Proteomes" id="UP000676409">
    <property type="component" value="Chromosome"/>
</dbReference>
<reference evidence="8" key="1">
    <citation type="submission" date="2021-04" db="EMBL/GenBank/DDBJ databases">
        <title>The complete genome sequence of Caulobacter sp. S6.</title>
        <authorList>
            <person name="Tang Y."/>
            <person name="Ouyang W."/>
            <person name="Liu Q."/>
            <person name="Huang B."/>
            <person name="Guo Z."/>
            <person name="Lei P."/>
        </authorList>
    </citation>
    <scope>NUCLEOTIDE SEQUENCE</scope>
    <source>
        <strain evidence="8">S6</strain>
    </source>
</reference>
<evidence type="ECO:0000259" key="6">
    <source>
        <dbReference type="Pfam" id="PF04542"/>
    </source>
</evidence>
<dbReference type="InterPro" id="IPR036388">
    <property type="entry name" value="WH-like_DNA-bd_sf"/>
</dbReference>
<dbReference type="SUPFAM" id="SSF88946">
    <property type="entry name" value="Sigma2 domain of RNA polymerase sigma factors"/>
    <property type="match status" value="1"/>
</dbReference>
<evidence type="ECO:0000313" key="9">
    <source>
        <dbReference type="Proteomes" id="UP000676409"/>
    </source>
</evidence>
<dbReference type="Gene3D" id="1.10.10.10">
    <property type="entry name" value="Winged helix-like DNA-binding domain superfamily/Winged helix DNA-binding domain"/>
    <property type="match status" value="1"/>
</dbReference>
<dbReference type="NCBIfam" id="TIGR02937">
    <property type="entry name" value="sigma70-ECF"/>
    <property type="match status" value="1"/>
</dbReference>
<evidence type="ECO:0000256" key="3">
    <source>
        <dbReference type="ARBA" id="ARBA00023082"/>
    </source>
</evidence>
<evidence type="ECO:0000256" key="1">
    <source>
        <dbReference type="ARBA" id="ARBA00010641"/>
    </source>
</evidence>
<dbReference type="GO" id="GO:0016987">
    <property type="term" value="F:sigma factor activity"/>
    <property type="evidence" value="ECO:0007669"/>
    <property type="project" value="UniProtKB-KW"/>
</dbReference>
<keyword evidence="2" id="KW-0805">Transcription regulation</keyword>
<evidence type="ECO:0000256" key="5">
    <source>
        <dbReference type="ARBA" id="ARBA00023163"/>
    </source>
</evidence>
<organism evidence="8 9">
    <name type="scientific">Phenylobacterium montanum</name>
    <dbReference type="NCBI Taxonomy" id="2823693"/>
    <lineage>
        <taxon>Bacteria</taxon>
        <taxon>Pseudomonadati</taxon>
        <taxon>Pseudomonadota</taxon>
        <taxon>Alphaproteobacteria</taxon>
        <taxon>Caulobacterales</taxon>
        <taxon>Caulobacteraceae</taxon>
        <taxon>Phenylobacterium</taxon>
    </lineage>
</organism>
<dbReference type="InterPro" id="IPR013324">
    <property type="entry name" value="RNA_pol_sigma_r3/r4-like"/>
</dbReference>
<feature type="domain" description="RNA polymerase sigma factor 70 region 4 type 2" evidence="7">
    <location>
        <begin position="118"/>
        <end position="163"/>
    </location>
</feature>
<dbReference type="AlphaFoldDB" id="A0A975G3B8"/>
<dbReference type="Pfam" id="PF08281">
    <property type="entry name" value="Sigma70_r4_2"/>
    <property type="match status" value="1"/>
</dbReference>
<name>A0A975G3B8_9CAUL</name>
<dbReference type="InterPro" id="IPR014284">
    <property type="entry name" value="RNA_pol_sigma-70_dom"/>
</dbReference>
<dbReference type="InterPro" id="IPR013325">
    <property type="entry name" value="RNA_pol_sigma_r2"/>
</dbReference>
<keyword evidence="4" id="KW-0238">DNA-binding</keyword>
<dbReference type="GO" id="GO:0003677">
    <property type="term" value="F:DNA binding"/>
    <property type="evidence" value="ECO:0007669"/>
    <property type="project" value="UniProtKB-KW"/>
</dbReference>
<feature type="domain" description="RNA polymerase sigma-70 region 2" evidence="6">
    <location>
        <begin position="26"/>
        <end position="84"/>
    </location>
</feature>
<dbReference type="Pfam" id="PF04542">
    <property type="entry name" value="Sigma70_r2"/>
    <property type="match status" value="1"/>
</dbReference>
<comment type="similarity">
    <text evidence="1">Belongs to the sigma-70 factor family. ECF subfamily.</text>
</comment>
<gene>
    <name evidence="8" type="ORF">KCG34_07910</name>
</gene>
<evidence type="ECO:0000256" key="4">
    <source>
        <dbReference type="ARBA" id="ARBA00023125"/>
    </source>
</evidence>
<dbReference type="Gene3D" id="1.10.1740.10">
    <property type="match status" value="1"/>
</dbReference>
<dbReference type="KEGG" id="caul:KCG34_07910"/>
<dbReference type="CDD" id="cd06171">
    <property type="entry name" value="Sigma70_r4"/>
    <property type="match status" value="1"/>
</dbReference>
<dbReference type="InterPro" id="IPR007627">
    <property type="entry name" value="RNA_pol_sigma70_r2"/>
</dbReference>
<keyword evidence="3" id="KW-0731">Sigma factor</keyword>
<dbReference type="PANTHER" id="PTHR43133">
    <property type="entry name" value="RNA POLYMERASE ECF-TYPE SIGMA FACTO"/>
    <property type="match status" value="1"/>
</dbReference>
<dbReference type="GO" id="GO:0006352">
    <property type="term" value="P:DNA-templated transcription initiation"/>
    <property type="evidence" value="ECO:0007669"/>
    <property type="project" value="InterPro"/>
</dbReference>
<dbReference type="PANTHER" id="PTHR43133:SF8">
    <property type="entry name" value="RNA POLYMERASE SIGMA FACTOR HI_1459-RELATED"/>
    <property type="match status" value="1"/>
</dbReference>
<dbReference type="RefSeq" id="WP_211939836.1">
    <property type="nucleotide sequence ID" value="NZ_CP073078.1"/>
</dbReference>
<sequence length="175" mass="19460">MTVAQIASAQGPGEAAPDLAAWMGAYGGELRRYFARRAPASEADDLVQDVFLRLQSARFGAPIADAQRYLFTVARHVLASRRRKSPARHAALEEAPEPVSHLSPERILVGRQDYARAIRAVVDLPPRARSAFRLHRFEELTYAAIADRMGISRESVKELLRRASDRVSDVLRVEA</sequence>